<dbReference type="Pfam" id="PF08241">
    <property type="entry name" value="Methyltransf_11"/>
    <property type="match status" value="1"/>
</dbReference>
<dbReference type="InterPro" id="IPR013216">
    <property type="entry name" value="Methyltransf_11"/>
</dbReference>
<feature type="domain" description="Methyltransferase type 11" evidence="3">
    <location>
        <begin position="156"/>
        <end position="254"/>
    </location>
</feature>
<evidence type="ECO:0000313" key="5">
    <source>
        <dbReference type="Proteomes" id="UP001138500"/>
    </source>
</evidence>
<name>A0A9W7VXS2_9PEZI</name>
<dbReference type="SUPFAM" id="SSF53335">
    <property type="entry name" value="S-adenosyl-L-methionine-dependent methyltransferases"/>
    <property type="match status" value="1"/>
</dbReference>
<sequence>MLTEDATPALAQEVMVAQGAQLDMPSPNTWKVDVARRPNGVSYLKRLATSWNSFRVLRDLTPEQVDHFMQSYVIYDLDWAEEKQMIETLGPDYQEKVGECLADYYSVLNHLCALGELEKMYIPPIMDANVGIADNQILYEESIAQDLHLPENAKVLDLGCGRGRVAAHIASLTGAQVTGINIDADQINSAITFNRENSFGNEFIRRDFNDLPLPLPDNHFDGFYQIQAFSLCKDIPKLCAELYRLLKPGSRLVLLDWVSLPAFNKDDPHHQDLMRAIKPLIGAVGTPTPQSMADALESAGFKCIKHDNPSKDGLQAPLLAVAKTYFATAKWALYSLVSIGLLPAHFKTLFDRFSKDSDAFIEADRSKLITTCYHWVAEKPQESTMTGQSTAAANGVATPAATPNAAVPATESAASSSARVKVQA</sequence>
<feature type="region of interest" description="Disordered" evidence="2">
    <location>
        <begin position="383"/>
        <end position="424"/>
    </location>
</feature>
<evidence type="ECO:0000256" key="2">
    <source>
        <dbReference type="SAM" id="MobiDB-lite"/>
    </source>
</evidence>
<dbReference type="GO" id="GO:0006696">
    <property type="term" value="P:ergosterol biosynthetic process"/>
    <property type="evidence" value="ECO:0007669"/>
    <property type="project" value="TreeGrafter"/>
</dbReference>
<dbReference type="GO" id="GO:0005783">
    <property type="term" value="C:endoplasmic reticulum"/>
    <property type="evidence" value="ECO:0007669"/>
    <property type="project" value="TreeGrafter"/>
</dbReference>
<keyword evidence="4" id="KW-0489">Methyltransferase</keyword>
<organism evidence="4 5">
    <name type="scientific">Teratosphaeria destructans</name>
    <dbReference type="NCBI Taxonomy" id="418781"/>
    <lineage>
        <taxon>Eukaryota</taxon>
        <taxon>Fungi</taxon>
        <taxon>Dikarya</taxon>
        <taxon>Ascomycota</taxon>
        <taxon>Pezizomycotina</taxon>
        <taxon>Dothideomycetes</taxon>
        <taxon>Dothideomycetidae</taxon>
        <taxon>Mycosphaerellales</taxon>
        <taxon>Teratosphaeriaceae</taxon>
        <taxon>Teratosphaeria</taxon>
    </lineage>
</organism>
<dbReference type="InterPro" id="IPR050447">
    <property type="entry name" value="Erg6_SMT_methyltransf"/>
</dbReference>
<dbReference type="EMBL" id="RIBY02002556">
    <property type="protein sequence ID" value="KAH9809520.1"/>
    <property type="molecule type" value="Genomic_DNA"/>
</dbReference>
<dbReference type="GO" id="GO:0032259">
    <property type="term" value="P:methylation"/>
    <property type="evidence" value="ECO:0007669"/>
    <property type="project" value="UniProtKB-KW"/>
</dbReference>
<evidence type="ECO:0000256" key="1">
    <source>
        <dbReference type="ARBA" id="ARBA00022679"/>
    </source>
</evidence>
<dbReference type="AlphaFoldDB" id="A0A9W7VXS2"/>
<keyword evidence="5" id="KW-1185">Reference proteome</keyword>
<keyword evidence="1" id="KW-0808">Transferase</keyword>
<dbReference type="OrthoDB" id="540004at2759"/>
<feature type="compositionally biased region" description="Low complexity" evidence="2">
    <location>
        <begin position="390"/>
        <end position="410"/>
    </location>
</feature>
<comment type="caution">
    <text evidence="4">The sequence shown here is derived from an EMBL/GenBank/DDBJ whole genome shotgun (WGS) entry which is preliminary data.</text>
</comment>
<reference evidence="4 5" key="1">
    <citation type="journal article" date="2018" name="IMA Fungus">
        <title>IMA Genome-F 10: Nine draft genome sequences of Claviceps purpurea s.lat., including C. arundinis, C. humidiphila, and C. cf. spartinae, pseudomolecules for the pitch canker pathogen Fusarium circinatum, draft genome of Davidsoniella eucalypti, Grosmannia galeiformis, Quambalaria eucalypti, and Teratosphaeria destructans.</title>
        <authorList>
            <person name="Wingfield B.D."/>
            <person name="Liu M."/>
            <person name="Nguyen H.D."/>
            <person name="Lane F.A."/>
            <person name="Morgan S.W."/>
            <person name="De Vos L."/>
            <person name="Wilken P.M."/>
            <person name="Duong T.A."/>
            <person name="Aylward J."/>
            <person name="Coetzee M.P."/>
            <person name="Dadej K."/>
            <person name="De Beer Z.W."/>
            <person name="Findlay W."/>
            <person name="Havenga M."/>
            <person name="Kolarik M."/>
            <person name="Menzies J.G."/>
            <person name="Naidoo K."/>
            <person name="Pochopski O."/>
            <person name="Shoukouhi P."/>
            <person name="Santana Q.C."/>
            <person name="Seifert K.A."/>
            <person name="Soal N."/>
            <person name="Steenkamp E.T."/>
            <person name="Tatham C.T."/>
            <person name="van der Nest M.A."/>
            <person name="Wingfield M.J."/>
        </authorList>
    </citation>
    <scope>NUCLEOTIDE SEQUENCE [LARGE SCALE GENOMIC DNA]</scope>
    <source>
        <strain evidence="4">CMW44962</strain>
    </source>
</reference>
<gene>
    <name evidence="4" type="ORF">Tdes44962_MAKER06128</name>
</gene>
<dbReference type="Proteomes" id="UP001138500">
    <property type="component" value="Unassembled WGS sequence"/>
</dbReference>
<accession>A0A9W7VXS2</accession>
<dbReference type="CDD" id="cd02440">
    <property type="entry name" value="AdoMet_MTases"/>
    <property type="match status" value="1"/>
</dbReference>
<protein>
    <submittedName>
        <fullName evidence="4">SAM-dependent methyltransferase</fullName>
    </submittedName>
</protein>
<dbReference type="PANTHER" id="PTHR44068">
    <property type="entry name" value="ZGC:194242"/>
    <property type="match status" value="1"/>
</dbReference>
<evidence type="ECO:0000259" key="3">
    <source>
        <dbReference type="Pfam" id="PF08241"/>
    </source>
</evidence>
<proteinExistence type="predicted"/>
<reference evidence="4 5" key="2">
    <citation type="journal article" date="2021" name="Curr. Genet.">
        <title>Genetic response to nitrogen starvation in the aggressive Eucalyptus foliar pathogen Teratosphaeria destructans.</title>
        <authorList>
            <person name="Havenga M."/>
            <person name="Wingfield B.D."/>
            <person name="Wingfield M.J."/>
            <person name="Dreyer L.L."/>
            <person name="Roets F."/>
            <person name="Aylward J."/>
        </authorList>
    </citation>
    <scope>NUCLEOTIDE SEQUENCE [LARGE SCALE GENOMIC DNA]</scope>
    <source>
        <strain evidence="4">CMW44962</strain>
    </source>
</reference>
<dbReference type="InterPro" id="IPR029063">
    <property type="entry name" value="SAM-dependent_MTases_sf"/>
</dbReference>
<evidence type="ECO:0000313" key="4">
    <source>
        <dbReference type="EMBL" id="KAH9809520.1"/>
    </source>
</evidence>
<dbReference type="Gene3D" id="3.40.50.150">
    <property type="entry name" value="Vaccinia Virus protein VP39"/>
    <property type="match status" value="1"/>
</dbReference>
<dbReference type="GO" id="GO:0003838">
    <property type="term" value="F:sterol 24-C-methyltransferase activity"/>
    <property type="evidence" value="ECO:0007669"/>
    <property type="project" value="TreeGrafter"/>
</dbReference>
<dbReference type="PANTHER" id="PTHR44068:SF4">
    <property type="entry name" value="S-ADENOSYL-METHIONINE-STEROL-C-METHYLTRANSFERAS (AFU_ORTHOLOGUE AFUA_4G09190)"/>
    <property type="match status" value="1"/>
</dbReference>